<dbReference type="InterPro" id="IPR038765">
    <property type="entry name" value="Papain-like_cys_pep_sf"/>
</dbReference>
<feature type="domain" description="Peptidase C51" evidence="1">
    <location>
        <begin position="179"/>
        <end position="305"/>
    </location>
</feature>
<gene>
    <name evidence="2" type="ORF">CYU10_002359</name>
</gene>
<dbReference type="Gene3D" id="3.90.1720.10">
    <property type="entry name" value="endopeptidase domain like (from Nostoc punctiforme)"/>
    <property type="match status" value="1"/>
</dbReference>
<sequence length="307" mass="34322">MEDLDARKKSFLLLGIITAVGAWNIANGTQVKASSKSPVYRLYNPNSGEHFYTTNFYEGNSLKNVGWRDEGIGWQAANSGEPVYRLYNPNVKGGDHYYTLSKYEAQTLVNLGWRWDNNANPVFYSAGTVNLYVSYNPNAQSGAHNYTTNVFEQNSLLSVGWKYGAIAWKTMPSDSLPGTPAGWTIDRPMNIDNYSTQTYAYKQCTWWVYNRAKEFGINYGQYMGNGKDWQNQAGYQVTSTPQLHSAVSFKAGQDGADATYGHVAFVEKIRSDGSILISQSGTGYSTLFSYQVLSKDQASRLRYVIGK</sequence>
<dbReference type="SUPFAM" id="SSF54001">
    <property type="entry name" value="Cysteine proteinases"/>
    <property type="match status" value="1"/>
</dbReference>
<organism evidence="2 3">
    <name type="scientific">Lactococcus lactis subsp. lactis</name>
    <name type="common">Streptococcus lactis</name>
    <dbReference type="NCBI Taxonomy" id="1360"/>
    <lineage>
        <taxon>Bacteria</taxon>
        <taxon>Bacillati</taxon>
        <taxon>Bacillota</taxon>
        <taxon>Bacilli</taxon>
        <taxon>Lactobacillales</taxon>
        <taxon>Streptococcaceae</taxon>
        <taxon>Lactococcus</taxon>
    </lineage>
</organism>
<protein>
    <submittedName>
        <fullName evidence="2">N-acetylmuramoyl-L-alanine amidase domain-containing protein</fullName>
    </submittedName>
</protein>
<accession>A0A2N5W9Q5</accession>
<name>A0A2N5W9Q5_LACLL</name>
<dbReference type="Pfam" id="PF05257">
    <property type="entry name" value="CHAP"/>
    <property type="match status" value="1"/>
</dbReference>
<dbReference type="Pfam" id="PF18885">
    <property type="entry name" value="DUF5648"/>
    <property type="match status" value="1"/>
</dbReference>
<reference evidence="3" key="1">
    <citation type="submission" date="2016-08" db="EMBL/GenBank/DDBJ databases">
        <title>Comparative genomics of Lactococcus lactis strain WFLU12 isolated from the gastrointestinal tract of wild olive flounder (Paralichythys olivaceus).</title>
        <authorList>
            <person name="Nguyen T.L."/>
            <person name="Kim D.-H."/>
        </authorList>
    </citation>
    <scope>NUCLEOTIDE SEQUENCE [LARGE SCALE GENOMIC DNA]</scope>
    <source>
        <strain evidence="3">WFLU12</strain>
    </source>
</reference>
<dbReference type="Proteomes" id="UP000234865">
    <property type="component" value="Unassembled WGS sequence"/>
</dbReference>
<dbReference type="PROSITE" id="PS50911">
    <property type="entry name" value="CHAP"/>
    <property type="match status" value="1"/>
</dbReference>
<evidence type="ECO:0000313" key="3">
    <source>
        <dbReference type="Proteomes" id="UP000234865"/>
    </source>
</evidence>
<dbReference type="RefSeq" id="WP_095586999.1">
    <property type="nucleotide sequence ID" value="NZ_PKRZ01000002.1"/>
</dbReference>
<evidence type="ECO:0000259" key="1">
    <source>
        <dbReference type="PROSITE" id="PS50911"/>
    </source>
</evidence>
<evidence type="ECO:0000313" key="2">
    <source>
        <dbReference type="EMBL" id="PLW58966.1"/>
    </source>
</evidence>
<dbReference type="InterPro" id="IPR007921">
    <property type="entry name" value="CHAP_dom"/>
</dbReference>
<dbReference type="AlphaFoldDB" id="A0A2N5W9Q5"/>
<proteinExistence type="predicted"/>
<comment type="caution">
    <text evidence="2">The sequence shown here is derived from an EMBL/GenBank/DDBJ whole genome shotgun (WGS) entry which is preliminary data.</text>
</comment>
<dbReference type="InterPro" id="IPR043708">
    <property type="entry name" value="DUF5648"/>
</dbReference>
<dbReference type="EMBL" id="PKRZ01000002">
    <property type="protein sequence ID" value="PLW58966.1"/>
    <property type="molecule type" value="Genomic_DNA"/>
</dbReference>